<evidence type="ECO:0000313" key="3">
    <source>
        <dbReference type="Proteomes" id="UP001596002"/>
    </source>
</evidence>
<dbReference type="PROSITE" id="PS51257">
    <property type="entry name" value="PROKAR_LIPOPROTEIN"/>
    <property type="match status" value="1"/>
</dbReference>
<proteinExistence type="predicted"/>
<dbReference type="RefSeq" id="WP_380029201.1">
    <property type="nucleotide sequence ID" value="NZ_JBHSHC010000154.1"/>
</dbReference>
<evidence type="ECO:0000256" key="1">
    <source>
        <dbReference type="SAM" id="Phobius"/>
    </source>
</evidence>
<comment type="caution">
    <text evidence="2">The sequence shown here is derived from an EMBL/GenBank/DDBJ whole genome shotgun (WGS) entry which is preliminary data.</text>
</comment>
<keyword evidence="1" id="KW-1133">Transmembrane helix</keyword>
<keyword evidence="3" id="KW-1185">Reference proteome</keyword>
<organism evidence="2 3">
    <name type="scientific">Effusibacillus consociatus</name>
    <dbReference type="NCBI Taxonomy" id="1117041"/>
    <lineage>
        <taxon>Bacteria</taxon>
        <taxon>Bacillati</taxon>
        <taxon>Bacillota</taxon>
        <taxon>Bacilli</taxon>
        <taxon>Bacillales</taxon>
        <taxon>Alicyclobacillaceae</taxon>
        <taxon>Effusibacillus</taxon>
    </lineage>
</organism>
<evidence type="ECO:0000313" key="2">
    <source>
        <dbReference type="EMBL" id="MFC4770015.1"/>
    </source>
</evidence>
<feature type="transmembrane region" description="Helical" evidence="1">
    <location>
        <begin position="12"/>
        <end position="35"/>
    </location>
</feature>
<reference evidence="3" key="1">
    <citation type="journal article" date="2019" name="Int. J. Syst. Evol. Microbiol.">
        <title>The Global Catalogue of Microorganisms (GCM) 10K type strain sequencing project: providing services to taxonomists for standard genome sequencing and annotation.</title>
        <authorList>
            <consortium name="The Broad Institute Genomics Platform"/>
            <consortium name="The Broad Institute Genome Sequencing Center for Infectious Disease"/>
            <person name="Wu L."/>
            <person name="Ma J."/>
        </authorList>
    </citation>
    <scope>NUCLEOTIDE SEQUENCE [LARGE SCALE GENOMIC DNA]</scope>
    <source>
        <strain evidence="3">WYCCWR 12678</strain>
    </source>
</reference>
<keyword evidence="1" id="KW-0812">Transmembrane</keyword>
<sequence>MAGVFRMRFKNLTLVAPSFLTMLAAVVAFACIYFLVDSFLLMYALISIPHSLQYIGLAYHYHDGKNKRIKLWSRSKENSFFYIGDSLLGTLCWRSCWLNSMNNFIHR</sequence>
<accession>A0ABV9QBL7</accession>
<gene>
    <name evidence="2" type="ORF">ACFO8Q_22295</name>
</gene>
<feature type="transmembrane region" description="Helical" evidence="1">
    <location>
        <begin position="41"/>
        <end position="61"/>
    </location>
</feature>
<protein>
    <submittedName>
        <fullName evidence="2">Uncharacterized protein</fullName>
    </submittedName>
</protein>
<dbReference type="Proteomes" id="UP001596002">
    <property type="component" value="Unassembled WGS sequence"/>
</dbReference>
<keyword evidence="1" id="KW-0472">Membrane</keyword>
<name>A0ABV9QBL7_9BACL</name>
<dbReference type="EMBL" id="JBHSHC010000154">
    <property type="protein sequence ID" value="MFC4770015.1"/>
    <property type="molecule type" value="Genomic_DNA"/>
</dbReference>